<dbReference type="Gene3D" id="3.40.1180.10">
    <property type="entry name" value="Decaprenyl diphosphate synthase-like"/>
    <property type="match status" value="1"/>
</dbReference>
<dbReference type="PANTHER" id="PTHR10291:SF43">
    <property type="entry name" value="DEHYDRODOLICHYL DIPHOSPHATE SYNTHASE COMPLEX SUBUNIT DHDDS"/>
    <property type="match status" value="1"/>
</dbReference>
<dbReference type="AlphaFoldDB" id="A0A645ID29"/>
<dbReference type="InterPro" id="IPR018520">
    <property type="entry name" value="UPP_synth-like_CS"/>
</dbReference>
<comment type="caution">
    <text evidence="2">The sequence shown here is derived from an EMBL/GenBank/DDBJ whole genome shotgun (WGS) entry which is preliminary data.</text>
</comment>
<dbReference type="Pfam" id="PF01255">
    <property type="entry name" value="Prenyltransf"/>
    <property type="match status" value="1"/>
</dbReference>
<dbReference type="GO" id="GO:0045547">
    <property type="term" value="F:ditrans,polycis-polyprenyl diphosphate synthase [(2E,6E)-farnesyl diphosphate specific] activity"/>
    <property type="evidence" value="ECO:0007669"/>
    <property type="project" value="TreeGrafter"/>
</dbReference>
<gene>
    <name evidence="2" type="primary">uppS_64</name>
    <name evidence="2" type="ORF">SDC9_192900</name>
</gene>
<evidence type="ECO:0000256" key="1">
    <source>
        <dbReference type="ARBA" id="ARBA00022679"/>
    </source>
</evidence>
<dbReference type="EC" id="2.5.1.-" evidence="2"/>
<sequence length="136" mass="15559">MQAVRDIATCVSSGKLSIKDVNESLISKHLYPSPGIPVPNVDLIIRTGGDERVSNFLPWQANGSECATYFCAPFWPEFRKIDLLRSVRVYQARKEEKKLEHSYRVTKVKNFLRVEEHEEKSEELGQLIPLKKQGIS</sequence>
<dbReference type="PROSITE" id="PS01066">
    <property type="entry name" value="UPP_SYNTHASE"/>
    <property type="match status" value="1"/>
</dbReference>
<dbReference type="PANTHER" id="PTHR10291">
    <property type="entry name" value="DEHYDRODOLICHYL DIPHOSPHATE SYNTHASE FAMILY MEMBER"/>
    <property type="match status" value="1"/>
</dbReference>
<reference evidence="2" key="1">
    <citation type="submission" date="2019-08" db="EMBL/GenBank/DDBJ databases">
        <authorList>
            <person name="Kucharzyk K."/>
            <person name="Murdoch R.W."/>
            <person name="Higgins S."/>
            <person name="Loffler F."/>
        </authorList>
    </citation>
    <scope>NUCLEOTIDE SEQUENCE</scope>
</reference>
<evidence type="ECO:0000313" key="2">
    <source>
        <dbReference type="EMBL" id="MPN45333.1"/>
    </source>
</evidence>
<keyword evidence="1 2" id="KW-0808">Transferase</keyword>
<proteinExistence type="predicted"/>
<dbReference type="InterPro" id="IPR001441">
    <property type="entry name" value="UPP_synth-like"/>
</dbReference>
<organism evidence="2">
    <name type="scientific">bioreactor metagenome</name>
    <dbReference type="NCBI Taxonomy" id="1076179"/>
    <lineage>
        <taxon>unclassified sequences</taxon>
        <taxon>metagenomes</taxon>
        <taxon>ecological metagenomes</taxon>
    </lineage>
</organism>
<name>A0A645ID29_9ZZZZ</name>
<dbReference type="InterPro" id="IPR036424">
    <property type="entry name" value="UPP_synth-like_sf"/>
</dbReference>
<dbReference type="GO" id="GO:0016094">
    <property type="term" value="P:polyprenol biosynthetic process"/>
    <property type="evidence" value="ECO:0007669"/>
    <property type="project" value="TreeGrafter"/>
</dbReference>
<dbReference type="SUPFAM" id="SSF64005">
    <property type="entry name" value="Undecaprenyl diphosphate synthase"/>
    <property type="match status" value="1"/>
</dbReference>
<protein>
    <submittedName>
        <fullName evidence="2">Ditrans,polycis-undecaprenyl-diphosphate synthase ((2E,6E)-farnesyl-diphosphate specific)</fullName>
        <ecNumber evidence="2">2.5.1.-</ecNumber>
    </submittedName>
</protein>
<accession>A0A645ID29</accession>
<dbReference type="EMBL" id="VSSQ01105135">
    <property type="protein sequence ID" value="MPN45333.1"/>
    <property type="molecule type" value="Genomic_DNA"/>
</dbReference>